<evidence type="ECO:0000256" key="2">
    <source>
        <dbReference type="ARBA" id="ARBA00004651"/>
    </source>
</evidence>
<evidence type="ECO:0000256" key="6">
    <source>
        <dbReference type="ARBA" id="ARBA00022679"/>
    </source>
</evidence>
<keyword evidence="5" id="KW-0597">Phosphoprotein</keyword>
<dbReference type="InterPro" id="IPR003661">
    <property type="entry name" value="HisK_dim/P_dom"/>
</dbReference>
<dbReference type="Pfam" id="PF02518">
    <property type="entry name" value="HATPase_c"/>
    <property type="match status" value="1"/>
</dbReference>
<dbReference type="Gene3D" id="1.10.287.130">
    <property type="match status" value="1"/>
</dbReference>
<evidence type="ECO:0000259" key="12">
    <source>
        <dbReference type="PROSITE" id="PS50885"/>
    </source>
</evidence>
<dbReference type="InterPro" id="IPR003660">
    <property type="entry name" value="HAMP_dom"/>
</dbReference>
<dbReference type="SUPFAM" id="SSF47384">
    <property type="entry name" value="Homodimeric domain of signal transducing histidine kinase"/>
    <property type="match status" value="1"/>
</dbReference>
<gene>
    <name evidence="13" type="ORF">FAZ21_00065</name>
</gene>
<dbReference type="GO" id="GO:0000155">
    <property type="term" value="F:phosphorelay sensor kinase activity"/>
    <property type="evidence" value="ECO:0007669"/>
    <property type="project" value="InterPro"/>
</dbReference>
<reference evidence="13 14" key="1">
    <citation type="submission" date="2019-04" db="EMBL/GenBank/DDBJ databases">
        <title>Chitiniphilus eburnea sp. nov., a novel chitinolytic bacterium isolated from aquaculture sludge.</title>
        <authorList>
            <person name="Sheng M."/>
        </authorList>
    </citation>
    <scope>NUCLEOTIDE SEQUENCE [LARGE SCALE GENOMIC DNA]</scope>
    <source>
        <strain evidence="13 14">HX-2-15</strain>
    </source>
</reference>
<dbReference type="PROSITE" id="PS50885">
    <property type="entry name" value="HAMP"/>
    <property type="match status" value="1"/>
</dbReference>
<evidence type="ECO:0000256" key="8">
    <source>
        <dbReference type="ARBA" id="ARBA00022777"/>
    </source>
</evidence>
<feature type="domain" description="HAMP" evidence="12">
    <location>
        <begin position="211"/>
        <end position="263"/>
    </location>
</feature>
<dbReference type="SMART" id="SM00388">
    <property type="entry name" value="HisKA"/>
    <property type="match status" value="1"/>
</dbReference>
<dbReference type="GO" id="GO:0005886">
    <property type="term" value="C:plasma membrane"/>
    <property type="evidence" value="ECO:0007669"/>
    <property type="project" value="UniProtKB-SubCell"/>
</dbReference>
<dbReference type="RefSeq" id="WP_136771241.1">
    <property type="nucleotide sequence ID" value="NZ_SUMF01000001.1"/>
</dbReference>
<evidence type="ECO:0000256" key="1">
    <source>
        <dbReference type="ARBA" id="ARBA00000085"/>
    </source>
</evidence>
<dbReference type="CDD" id="cd00082">
    <property type="entry name" value="HisKA"/>
    <property type="match status" value="1"/>
</dbReference>
<dbReference type="InterPro" id="IPR005467">
    <property type="entry name" value="His_kinase_dom"/>
</dbReference>
<comment type="catalytic activity">
    <reaction evidence="1">
        <text>ATP + protein L-histidine = ADP + protein N-phospho-L-histidine.</text>
        <dbReference type="EC" id="2.7.13.3"/>
    </reaction>
</comment>
<dbReference type="SUPFAM" id="SSF55874">
    <property type="entry name" value="ATPase domain of HSP90 chaperone/DNA topoisomerase II/histidine kinase"/>
    <property type="match status" value="1"/>
</dbReference>
<name>A0A4U0QBJ4_9NEIS</name>
<dbReference type="InterPro" id="IPR004358">
    <property type="entry name" value="Sig_transdc_His_kin-like_C"/>
</dbReference>
<keyword evidence="8" id="KW-0418">Kinase</keyword>
<dbReference type="SMART" id="SM00387">
    <property type="entry name" value="HATPase_c"/>
    <property type="match status" value="1"/>
</dbReference>
<dbReference type="PANTHER" id="PTHR44936">
    <property type="entry name" value="SENSOR PROTEIN CREC"/>
    <property type="match status" value="1"/>
</dbReference>
<dbReference type="PROSITE" id="PS50109">
    <property type="entry name" value="HIS_KIN"/>
    <property type="match status" value="1"/>
</dbReference>
<dbReference type="Proteomes" id="UP000310016">
    <property type="component" value="Unassembled WGS sequence"/>
</dbReference>
<accession>A0A4U0QBJ4</accession>
<evidence type="ECO:0000313" key="13">
    <source>
        <dbReference type="EMBL" id="TJZ78725.1"/>
    </source>
</evidence>
<dbReference type="EC" id="2.7.13.3" evidence="3"/>
<keyword evidence="14" id="KW-1185">Reference proteome</keyword>
<dbReference type="PANTHER" id="PTHR44936:SF10">
    <property type="entry name" value="SENSOR PROTEIN RSTB"/>
    <property type="match status" value="1"/>
</dbReference>
<dbReference type="Pfam" id="PF00512">
    <property type="entry name" value="HisKA"/>
    <property type="match status" value="1"/>
</dbReference>
<dbReference type="Pfam" id="PF00672">
    <property type="entry name" value="HAMP"/>
    <property type="match status" value="1"/>
</dbReference>
<dbReference type="CDD" id="cd00075">
    <property type="entry name" value="HATPase"/>
    <property type="match status" value="1"/>
</dbReference>
<evidence type="ECO:0000259" key="11">
    <source>
        <dbReference type="PROSITE" id="PS50109"/>
    </source>
</evidence>
<keyword evidence="10" id="KW-0812">Transmembrane</keyword>
<keyword evidence="9" id="KW-0067">ATP-binding</keyword>
<comment type="caution">
    <text evidence="13">The sequence shown here is derived from an EMBL/GenBank/DDBJ whole genome shotgun (WGS) entry which is preliminary data.</text>
</comment>
<comment type="subcellular location">
    <subcellularLocation>
        <location evidence="2">Cell membrane</location>
        <topology evidence="2">Multi-pass membrane protein</topology>
    </subcellularLocation>
</comment>
<protein>
    <recommendedName>
        <fullName evidence="3">histidine kinase</fullName>
        <ecNumber evidence="3">2.7.13.3</ecNumber>
    </recommendedName>
</protein>
<dbReference type="CDD" id="cd06225">
    <property type="entry name" value="HAMP"/>
    <property type="match status" value="1"/>
</dbReference>
<organism evidence="13 14">
    <name type="scientific">Chitiniphilus eburneus</name>
    <dbReference type="NCBI Taxonomy" id="2571148"/>
    <lineage>
        <taxon>Bacteria</taxon>
        <taxon>Pseudomonadati</taxon>
        <taxon>Pseudomonadota</taxon>
        <taxon>Betaproteobacteria</taxon>
        <taxon>Neisseriales</taxon>
        <taxon>Chitinibacteraceae</taxon>
        <taxon>Chitiniphilus</taxon>
    </lineage>
</organism>
<dbReference type="InterPro" id="IPR036890">
    <property type="entry name" value="HATPase_C_sf"/>
</dbReference>
<keyword evidence="4" id="KW-1003">Cell membrane</keyword>
<evidence type="ECO:0000256" key="4">
    <source>
        <dbReference type="ARBA" id="ARBA00022475"/>
    </source>
</evidence>
<dbReference type="AlphaFoldDB" id="A0A4U0QBJ4"/>
<feature type="transmembrane region" description="Helical" evidence="10">
    <location>
        <begin position="21"/>
        <end position="45"/>
    </location>
</feature>
<keyword evidence="7" id="KW-0547">Nucleotide-binding</keyword>
<feature type="domain" description="Histidine kinase" evidence="11">
    <location>
        <begin position="271"/>
        <end position="485"/>
    </location>
</feature>
<keyword evidence="10" id="KW-1133">Transmembrane helix</keyword>
<dbReference type="SUPFAM" id="SSF158472">
    <property type="entry name" value="HAMP domain-like"/>
    <property type="match status" value="1"/>
</dbReference>
<dbReference type="InterPro" id="IPR036097">
    <property type="entry name" value="HisK_dim/P_sf"/>
</dbReference>
<dbReference type="Gene3D" id="3.30.565.10">
    <property type="entry name" value="Histidine kinase-like ATPase, C-terminal domain"/>
    <property type="match status" value="1"/>
</dbReference>
<evidence type="ECO:0000256" key="3">
    <source>
        <dbReference type="ARBA" id="ARBA00012438"/>
    </source>
</evidence>
<evidence type="ECO:0000256" key="10">
    <source>
        <dbReference type="SAM" id="Phobius"/>
    </source>
</evidence>
<evidence type="ECO:0000256" key="5">
    <source>
        <dbReference type="ARBA" id="ARBA00022553"/>
    </source>
</evidence>
<evidence type="ECO:0000256" key="7">
    <source>
        <dbReference type="ARBA" id="ARBA00022741"/>
    </source>
</evidence>
<keyword evidence="6" id="KW-0808">Transferase</keyword>
<dbReference type="EMBL" id="SUMF01000001">
    <property type="protein sequence ID" value="TJZ78725.1"/>
    <property type="molecule type" value="Genomic_DNA"/>
</dbReference>
<dbReference type="SMART" id="SM00304">
    <property type="entry name" value="HAMP"/>
    <property type="match status" value="1"/>
</dbReference>
<sequence length="485" mass="53499">MSRDPTREPPRRTPLRYRLSFRQLLLVAFLLVGAVLSASSLYVLVTLERLAAHSRESAREAVRLTEAAERLGERTLTMERSARQFLVLDDPVFRQRFLDAWQEARVALDTLAGVLPEASASDFDTWQHHGEGARELLEGGKPRRGGNEAALFAHFAQLRDVNERLALTAKRRVERGNDALIAELEHQRGLLGAQVAAAAVLAVLLAIGFGLWLTRPLARLERAIGRLGDGRFDQEIVVRGPDDLRRVAEQLDWLRRRLAALEADKARFLRHVSHELKTPLASLREGVALLDDEVPGPLGPAQHEVVGILMQNVAALQAQIEGLLRYNAAVFDAGRAAHRRVALQPLIAQAVEAQRLQWQAHALNVEVAGDDATLLADADQLGVVFGNLLSNAIRFSPEGGRIRFELATQLQVVWIDCRDEGPGVAPDDAARIFEPFYQGRRQPPGARHGSGIGLSIVHEYIAVLGGTIALRPSERGAHFRIELPL</sequence>
<evidence type="ECO:0000256" key="9">
    <source>
        <dbReference type="ARBA" id="ARBA00022840"/>
    </source>
</evidence>
<dbReference type="PRINTS" id="PR00344">
    <property type="entry name" value="BCTRLSENSOR"/>
</dbReference>
<keyword evidence="10" id="KW-0472">Membrane</keyword>
<evidence type="ECO:0000313" key="14">
    <source>
        <dbReference type="Proteomes" id="UP000310016"/>
    </source>
</evidence>
<dbReference type="GO" id="GO:0005524">
    <property type="term" value="F:ATP binding"/>
    <property type="evidence" value="ECO:0007669"/>
    <property type="project" value="UniProtKB-KW"/>
</dbReference>
<dbReference type="OrthoDB" id="9804645at2"/>
<feature type="transmembrane region" description="Helical" evidence="10">
    <location>
        <begin position="191"/>
        <end position="213"/>
    </location>
</feature>
<dbReference type="InterPro" id="IPR003594">
    <property type="entry name" value="HATPase_dom"/>
</dbReference>
<dbReference type="Gene3D" id="6.10.340.10">
    <property type="match status" value="1"/>
</dbReference>
<proteinExistence type="predicted"/>
<dbReference type="InterPro" id="IPR050980">
    <property type="entry name" value="2C_sensor_his_kinase"/>
</dbReference>